<keyword evidence="1" id="KW-0472">Membrane</keyword>
<protein>
    <submittedName>
        <fullName evidence="2">Uncharacterized protein</fullName>
    </submittedName>
</protein>
<accession>A0ABW6K845</accession>
<dbReference type="EMBL" id="JBIACK010000001">
    <property type="protein sequence ID" value="MFE8699909.1"/>
    <property type="molecule type" value="Genomic_DNA"/>
</dbReference>
<evidence type="ECO:0000313" key="2">
    <source>
        <dbReference type="EMBL" id="MFE8699909.1"/>
    </source>
</evidence>
<evidence type="ECO:0000256" key="1">
    <source>
        <dbReference type="SAM" id="Phobius"/>
    </source>
</evidence>
<reference evidence="2 3" key="1">
    <citation type="submission" date="2024-08" db="EMBL/GenBank/DDBJ databases">
        <title>Two novel Cytobacillus novel species.</title>
        <authorList>
            <person name="Liu G."/>
        </authorList>
    </citation>
    <scope>NUCLEOTIDE SEQUENCE [LARGE SCALE GENOMIC DNA]</scope>
    <source>
        <strain evidence="2 3">FJAT-54145</strain>
    </source>
</reference>
<name>A0ABW6K845_9BACI</name>
<dbReference type="RefSeq" id="WP_389358507.1">
    <property type="nucleotide sequence ID" value="NZ_JBIACK010000001.1"/>
</dbReference>
<sequence>MKNKTEEDDKGESGSERFWDLFLTGGWSSFENEWKSSKSSLHTILMFLVPIFTAGIIILLAIVANKIFN</sequence>
<comment type="caution">
    <text evidence="2">The sequence shown here is derived from an EMBL/GenBank/DDBJ whole genome shotgun (WGS) entry which is preliminary data.</text>
</comment>
<keyword evidence="3" id="KW-1185">Reference proteome</keyword>
<keyword evidence="1" id="KW-1133">Transmembrane helix</keyword>
<dbReference type="Proteomes" id="UP001601059">
    <property type="component" value="Unassembled WGS sequence"/>
</dbReference>
<proteinExistence type="predicted"/>
<evidence type="ECO:0000313" key="3">
    <source>
        <dbReference type="Proteomes" id="UP001601059"/>
    </source>
</evidence>
<keyword evidence="1" id="KW-0812">Transmembrane</keyword>
<organism evidence="2 3">
    <name type="scientific">Cytobacillus spartinae</name>
    <dbReference type="NCBI Taxonomy" id="3299023"/>
    <lineage>
        <taxon>Bacteria</taxon>
        <taxon>Bacillati</taxon>
        <taxon>Bacillota</taxon>
        <taxon>Bacilli</taxon>
        <taxon>Bacillales</taxon>
        <taxon>Bacillaceae</taxon>
        <taxon>Cytobacillus</taxon>
    </lineage>
</organism>
<feature type="transmembrane region" description="Helical" evidence="1">
    <location>
        <begin position="44"/>
        <end position="64"/>
    </location>
</feature>
<gene>
    <name evidence="2" type="ORF">ACFYKX_04650</name>
</gene>